<dbReference type="SUPFAM" id="SSF52467">
    <property type="entry name" value="DHS-like NAD/FAD-binding domain"/>
    <property type="match status" value="1"/>
</dbReference>
<evidence type="ECO:0000259" key="6">
    <source>
        <dbReference type="Pfam" id="PF02776"/>
    </source>
</evidence>
<dbReference type="InterPro" id="IPR012001">
    <property type="entry name" value="Thiamin_PyroP_enz_TPP-bd_dom"/>
</dbReference>
<dbReference type="Pfam" id="PF00205">
    <property type="entry name" value="TPP_enzyme_M"/>
    <property type="match status" value="1"/>
</dbReference>
<dbReference type="GO" id="GO:0003984">
    <property type="term" value="F:acetolactate synthase activity"/>
    <property type="evidence" value="ECO:0007669"/>
    <property type="project" value="TreeGrafter"/>
</dbReference>
<dbReference type="AlphaFoldDB" id="A0A124GTY5"/>
<name>A0A124GTY5_9ACTN</name>
<dbReference type="Proteomes" id="UP000054024">
    <property type="component" value="Unassembled WGS sequence"/>
</dbReference>
<dbReference type="STRING" id="146536.AQI70_36455"/>
<evidence type="ECO:0000259" key="5">
    <source>
        <dbReference type="Pfam" id="PF02775"/>
    </source>
</evidence>
<dbReference type="Gene3D" id="3.40.50.1220">
    <property type="entry name" value="TPP-binding domain"/>
    <property type="match status" value="1"/>
</dbReference>
<dbReference type="PANTHER" id="PTHR18968">
    <property type="entry name" value="THIAMINE PYROPHOSPHATE ENZYMES"/>
    <property type="match status" value="1"/>
</dbReference>
<evidence type="ECO:0000313" key="8">
    <source>
        <dbReference type="Proteomes" id="UP000054024"/>
    </source>
</evidence>
<organism evidence="7 8">
    <name type="scientific">Streptomyces curacoi</name>
    <dbReference type="NCBI Taxonomy" id="146536"/>
    <lineage>
        <taxon>Bacteria</taxon>
        <taxon>Bacillati</taxon>
        <taxon>Actinomycetota</taxon>
        <taxon>Actinomycetes</taxon>
        <taxon>Kitasatosporales</taxon>
        <taxon>Streptomycetaceae</taxon>
        <taxon>Streptomyces</taxon>
    </lineage>
</organism>
<proteinExistence type="inferred from homology"/>
<dbReference type="CDD" id="cd07035">
    <property type="entry name" value="TPP_PYR_POX_like"/>
    <property type="match status" value="1"/>
</dbReference>
<keyword evidence="2 3" id="KW-0786">Thiamine pyrophosphate</keyword>
<dbReference type="EMBL" id="LMWJ01000038">
    <property type="protein sequence ID" value="KUM67232.1"/>
    <property type="molecule type" value="Genomic_DNA"/>
</dbReference>
<keyword evidence="8" id="KW-1185">Reference proteome</keyword>
<feature type="domain" description="Thiamine pyrophosphate enzyme N-terminal TPP-binding" evidence="6">
    <location>
        <begin position="4"/>
        <end position="118"/>
    </location>
</feature>
<protein>
    <recommendedName>
        <fullName evidence="9">Thiamine pyrophosphate-binding protein</fullName>
    </recommendedName>
</protein>
<dbReference type="InterPro" id="IPR012000">
    <property type="entry name" value="Thiamin_PyroP_enz_cen_dom"/>
</dbReference>
<evidence type="ECO:0000256" key="1">
    <source>
        <dbReference type="ARBA" id="ARBA00007812"/>
    </source>
</evidence>
<evidence type="ECO:0000313" key="7">
    <source>
        <dbReference type="EMBL" id="KUM67232.1"/>
    </source>
</evidence>
<feature type="domain" description="Thiamine pyrophosphate enzyme central" evidence="4">
    <location>
        <begin position="200"/>
        <end position="335"/>
    </location>
</feature>
<accession>A0A124GTY5</accession>
<feature type="domain" description="Thiamine pyrophosphate enzyme TPP-binding" evidence="5">
    <location>
        <begin position="401"/>
        <end position="544"/>
    </location>
</feature>
<dbReference type="CDD" id="cd00568">
    <property type="entry name" value="TPP_enzymes"/>
    <property type="match status" value="1"/>
</dbReference>
<evidence type="ECO:0008006" key="9">
    <source>
        <dbReference type="Google" id="ProtNLM"/>
    </source>
</evidence>
<dbReference type="Pfam" id="PF02776">
    <property type="entry name" value="TPP_enzyme_N"/>
    <property type="match status" value="1"/>
</dbReference>
<evidence type="ECO:0000256" key="2">
    <source>
        <dbReference type="ARBA" id="ARBA00023052"/>
    </source>
</evidence>
<dbReference type="GO" id="GO:0009097">
    <property type="term" value="P:isoleucine biosynthetic process"/>
    <property type="evidence" value="ECO:0007669"/>
    <property type="project" value="TreeGrafter"/>
</dbReference>
<evidence type="ECO:0000259" key="4">
    <source>
        <dbReference type="Pfam" id="PF00205"/>
    </source>
</evidence>
<dbReference type="GO" id="GO:0005948">
    <property type="term" value="C:acetolactate synthase complex"/>
    <property type="evidence" value="ECO:0007669"/>
    <property type="project" value="TreeGrafter"/>
</dbReference>
<dbReference type="OrthoDB" id="2254214at2"/>
<dbReference type="Gene3D" id="3.40.50.970">
    <property type="match status" value="2"/>
</dbReference>
<dbReference type="PANTHER" id="PTHR18968:SF167">
    <property type="entry name" value="ACETOLACTATE SYNTHASE LARGE SUBUNIT ILVB2-RELATED"/>
    <property type="match status" value="1"/>
</dbReference>
<comment type="caution">
    <text evidence="7">The sequence shown here is derived from an EMBL/GenBank/DDBJ whole genome shotgun (WGS) entry which is preliminary data.</text>
</comment>
<comment type="similarity">
    <text evidence="1 3">Belongs to the TPP enzyme family.</text>
</comment>
<gene>
    <name evidence="7" type="ORF">AQI70_36455</name>
</gene>
<evidence type="ECO:0000256" key="3">
    <source>
        <dbReference type="RuleBase" id="RU362132"/>
    </source>
</evidence>
<dbReference type="Pfam" id="PF02775">
    <property type="entry name" value="TPP_enzyme_C"/>
    <property type="match status" value="1"/>
</dbReference>
<dbReference type="GO" id="GO:0009099">
    <property type="term" value="P:L-valine biosynthetic process"/>
    <property type="evidence" value="ECO:0007669"/>
    <property type="project" value="TreeGrafter"/>
</dbReference>
<dbReference type="GO" id="GO:0050660">
    <property type="term" value="F:flavin adenine dinucleotide binding"/>
    <property type="evidence" value="ECO:0007669"/>
    <property type="project" value="TreeGrafter"/>
</dbReference>
<dbReference type="GO" id="GO:0030976">
    <property type="term" value="F:thiamine pyrophosphate binding"/>
    <property type="evidence" value="ECO:0007669"/>
    <property type="project" value="InterPro"/>
</dbReference>
<dbReference type="SUPFAM" id="SSF52518">
    <property type="entry name" value="Thiamin diphosphate-binding fold (THDP-binding)"/>
    <property type="match status" value="2"/>
</dbReference>
<dbReference type="InterPro" id="IPR029061">
    <property type="entry name" value="THDP-binding"/>
</dbReference>
<dbReference type="InterPro" id="IPR029035">
    <property type="entry name" value="DHS-like_NAD/FAD-binding_dom"/>
</dbReference>
<sequence>MPDVSRVILDSLGSEGVSVFFMVPGKMINGFMSNYRAAEPGNHPRIAPVIAAAEGGAAAMADGYARAAETFGVVVALDGPGVANAVGGLVNAAADRSPVLLLSGHVPTGFDAHDALQDVTPTGLDIAAMLTPVTSSALQVRDARHPIRYWNRTLRKLVEQPTRPAYLSYAADVLFAETREPALATGSLSGPRVIGDRRDLDRVVSVLNRSGSVAVLLGSHADNKAVRRLMTRLSEVYGIPVGCTVDAKGAFTETHPNSLGVYGYSGNPRAIDLFTRQPPETVLLLGCRPSQWNTNGWDPAIGGARHVIEVTSDLEDLGNFAPGSDTLVWDEESFLRHWESTLRETAEAGPVFSDNARLRERAARTPLHEPLPDADPAHALHPARAVQMLNTWLPDRVCVVDSGNHRSFATHYWTTAVDAGFYSSTSMGVMGWAFGAAIGVSFAREEPCLVITGDGCALMNGMEIQTAVRYGRNIVYAIFDNSSYGATYMNNKQNLPELSVLPGHDWAKFAEAVGANGFRVNSADELDTVLQKIKDVHGVHVLHILVDRDAATPARTYRANLKAFEQAKSGSGA</sequence>
<dbReference type="InterPro" id="IPR045229">
    <property type="entry name" value="TPP_enz"/>
</dbReference>
<dbReference type="GO" id="GO:0000287">
    <property type="term" value="F:magnesium ion binding"/>
    <property type="evidence" value="ECO:0007669"/>
    <property type="project" value="InterPro"/>
</dbReference>
<dbReference type="InterPro" id="IPR011766">
    <property type="entry name" value="TPP_enzyme_TPP-bd"/>
</dbReference>
<dbReference type="RefSeq" id="WP_062156743.1">
    <property type="nucleotide sequence ID" value="NZ_KQ948002.1"/>
</dbReference>
<reference evidence="7 8" key="1">
    <citation type="submission" date="2015-10" db="EMBL/GenBank/DDBJ databases">
        <title>Draft genome sequence of Streptomyces curacoi DSM 40107, type strain for the species Streptomyces curacoi.</title>
        <authorList>
            <person name="Ruckert C."/>
            <person name="Winkler A."/>
            <person name="Kalinowski J."/>
            <person name="Kampfer P."/>
            <person name="Glaeser S."/>
        </authorList>
    </citation>
    <scope>NUCLEOTIDE SEQUENCE [LARGE SCALE GENOMIC DNA]</scope>
    <source>
        <strain evidence="7 8">DSM 40107</strain>
    </source>
</reference>